<evidence type="ECO:0000313" key="9">
    <source>
        <dbReference type="EMBL" id="VDO11174.1"/>
    </source>
</evidence>
<dbReference type="PANTHER" id="PTHR18896">
    <property type="entry name" value="PHOSPHOLIPASE D"/>
    <property type="match status" value="1"/>
</dbReference>
<protein>
    <recommendedName>
        <fullName evidence="2">phospholipase D</fullName>
        <ecNumber evidence="2">3.1.4.4</ecNumber>
    </recommendedName>
</protein>
<dbReference type="InterPro" id="IPR001736">
    <property type="entry name" value="PLipase_D/transphosphatidylase"/>
</dbReference>
<reference evidence="11" key="1">
    <citation type="submission" date="2017-02" db="UniProtKB">
        <authorList>
            <consortium name="WormBaseParasite"/>
        </authorList>
    </citation>
    <scope>IDENTIFICATION</scope>
</reference>
<dbReference type="AlphaFoldDB" id="A0A0R3TV92"/>
<feature type="domain" description="PLD phosphodiesterase" evidence="8">
    <location>
        <begin position="60"/>
        <end position="87"/>
    </location>
</feature>
<keyword evidence="4" id="KW-0378">Hydrolase</keyword>
<reference evidence="9 10" key="2">
    <citation type="submission" date="2018-11" db="EMBL/GenBank/DDBJ databases">
        <authorList>
            <consortium name="Pathogen Informatics"/>
        </authorList>
    </citation>
    <scope>NUCLEOTIDE SEQUENCE [LARGE SCALE GENOMIC DNA]</scope>
</reference>
<dbReference type="Pfam" id="PF00614">
    <property type="entry name" value="PLDc"/>
    <property type="match status" value="1"/>
</dbReference>
<dbReference type="SUPFAM" id="SSF56024">
    <property type="entry name" value="Phospholipase D/nuclease"/>
    <property type="match status" value="1"/>
</dbReference>
<evidence type="ECO:0000259" key="8">
    <source>
        <dbReference type="PROSITE" id="PS50035"/>
    </source>
</evidence>
<dbReference type="InterPro" id="IPR015679">
    <property type="entry name" value="PLipase_D_fam"/>
</dbReference>
<evidence type="ECO:0000256" key="2">
    <source>
        <dbReference type="ARBA" id="ARBA00012027"/>
    </source>
</evidence>
<sequence>MDAVANGIERAQNEIFITDWWLSPEVFLKRPNGGDRWRLDYMLKRKAVIRHPDHLRDFVLLWSHHEKMVIIDQSIAYVGGIDLCFGRWDRQDHPLIDVDKTKPYSRKQLQPDDVDSVIASRSRSCSRGIGGTPTWSLWSQLQDAAKSALVALMPVMPIMPIPGMGDVNGTTSKATDKSPSPAKAGSGTPSTSSPANMHNITFDLPSRSDSLSLVRTDAPEEEVIRDKVKRRGGGMSFSSVANASIAALAWRRQTAQQEDIEYDVTWHEFWQEPP</sequence>
<evidence type="ECO:0000313" key="10">
    <source>
        <dbReference type="Proteomes" id="UP000278807"/>
    </source>
</evidence>
<dbReference type="EC" id="3.1.4.4" evidence="2"/>
<gene>
    <name evidence="9" type="ORF">HNAJ_LOCUS11719</name>
</gene>
<dbReference type="GO" id="GO:0004630">
    <property type="term" value="F:phospholipase D activity"/>
    <property type="evidence" value="ECO:0007669"/>
    <property type="project" value="UniProtKB-EC"/>
</dbReference>
<dbReference type="SMART" id="SM00155">
    <property type="entry name" value="PLDc"/>
    <property type="match status" value="1"/>
</dbReference>
<dbReference type="WBParaSite" id="HNAJ_0001172901-mRNA-1">
    <property type="protein sequence ID" value="HNAJ_0001172901-mRNA-1"/>
    <property type="gene ID" value="HNAJ_0001172901"/>
</dbReference>
<evidence type="ECO:0000313" key="11">
    <source>
        <dbReference type="WBParaSite" id="HNAJ_0001172901-mRNA-1"/>
    </source>
</evidence>
<organism evidence="11">
    <name type="scientific">Rodentolepis nana</name>
    <name type="common">Dwarf tapeworm</name>
    <name type="synonym">Hymenolepis nana</name>
    <dbReference type="NCBI Taxonomy" id="102285"/>
    <lineage>
        <taxon>Eukaryota</taxon>
        <taxon>Metazoa</taxon>
        <taxon>Spiralia</taxon>
        <taxon>Lophotrochozoa</taxon>
        <taxon>Platyhelminthes</taxon>
        <taxon>Cestoda</taxon>
        <taxon>Eucestoda</taxon>
        <taxon>Cyclophyllidea</taxon>
        <taxon>Hymenolepididae</taxon>
        <taxon>Rodentolepis</taxon>
    </lineage>
</organism>
<dbReference type="STRING" id="102285.A0A0R3TV92"/>
<keyword evidence="5" id="KW-0442">Lipid degradation</keyword>
<dbReference type="Gene3D" id="3.30.870.10">
    <property type="entry name" value="Endonuclease Chain A"/>
    <property type="match status" value="1"/>
</dbReference>
<evidence type="ECO:0000256" key="7">
    <source>
        <dbReference type="SAM" id="MobiDB-lite"/>
    </source>
</evidence>
<feature type="region of interest" description="Disordered" evidence="7">
    <location>
        <begin position="164"/>
        <end position="200"/>
    </location>
</feature>
<keyword evidence="10" id="KW-1185">Reference proteome</keyword>
<dbReference type="PROSITE" id="PS50035">
    <property type="entry name" value="PLD"/>
    <property type="match status" value="1"/>
</dbReference>
<keyword evidence="3" id="KW-0677">Repeat</keyword>
<evidence type="ECO:0000256" key="6">
    <source>
        <dbReference type="ARBA" id="ARBA00023098"/>
    </source>
</evidence>
<evidence type="ECO:0000256" key="4">
    <source>
        <dbReference type="ARBA" id="ARBA00022801"/>
    </source>
</evidence>
<comment type="catalytic activity">
    <reaction evidence="1">
        <text>a 1,2-diacyl-sn-glycero-3-phosphocholine + H2O = a 1,2-diacyl-sn-glycero-3-phosphate + choline + H(+)</text>
        <dbReference type="Rhea" id="RHEA:14445"/>
        <dbReference type="ChEBI" id="CHEBI:15354"/>
        <dbReference type="ChEBI" id="CHEBI:15377"/>
        <dbReference type="ChEBI" id="CHEBI:15378"/>
        <dbReference type="ChEBI" id="CHEBI:57643"/>
        <dbReference type="ChEBI" id="CHEBI:58608"/>
        <dbReference type="EC" id="3.1.4.4"/>
    </reaction>
</comment>
<keyword evidence="6" id="KW-0443">Lipid metabolism</keyword>
<dbReference type="EMBL" id="UZAE01013750">
    <property type="protein sequence ID" value="VDO11174.1"/>
    <property type="molecule type" value="Genomic_DNA"/>
</dbReference>
<evidence type="ECO:0000256" key="1">
    <source>
        <dbReference type="ARBA" id="ARBA00000798"/>
    </source>
</evidence>
<name>A0A0R3TV92_RODNA</name>
<accession>A0A0R3TV92</accession>
<dbReference type="Proteomes" id="UP000278807">
    <property type="component" value="Unassembled WGS sequence"/>
</dbReference>
<dbReference type="GO" id="GO:0009395">
    <property type="term" value="P:phospholipid catabolic process"/>
    <property type="evidence" value="ECO:0007669"/>
    <property type="project" value="TreeGrafter"/>
</dbReference>
<evidence type="ECO:0000256" key="3">
    <source>
        <dbReference type="ARBA" id="ARBA00022737"/>
    </source>
</evidence>
<proteinExistence type="predicted"/>
<feature type="compositionally biased region" description="Polar residues" evidence="7">
    <location>
        <begin position="187"/>
        <end position="199"/>
    </location>
</feature>
<dbReference type="OrthoDB" id="14911at2759"/>
<dbReference type="PANTHER" id="PTHR18896:SF76">
    <property type="entry name" value="PHOSPHOLIPASE"/>
    <property type="match status" value="1"/>
</dbReference>
<evidence type="ECO:0000256" key="5">
    <source>
        <dbReference type="ARBA" id="ARBA00022963"/>
    </source>
</evidence>